<keyword evidence="2" id="KW-0811">Translocation</keyword>
<keyword evidence="7" id="KW-0653">Protein transport</keyword>
<evidence type="ECO:0000313" key="10">
    <source>
        <dbReference type="EMBL" id="KDB23951.1"/>
    </source>
</evidence>
<dbReference type="OrthoDB" id="441517at2759"/>
<feature type="domain" description="Peroxisome membrane anchor protein Pex14p N-terminal" evidence="9">
    <location>
        <begin position="33"/>
        <end position="76"/>
    </location>
</feature>
<protein>
    <recommendedName>
        <fullName evidence="4 7">Peroxisomal membrane protein PEX14</fullName>
    </recommendedName>
    <alternativeName>
        <fullName evidence="5 7">Peroxin-14</fullName>
    </alternativeName>
</protein>
<keyword evidence="7" id="KW-0472">Membrane</keyword>
<keyword evidence="7" id="KW-0813">Transport</keyword>
<feature type="compositionally biased region" description="Polar residues" evidence="8">
    <location>
        <begin position="79"/>
        <end position="97"/>
    </location>
</feature>
<feature type="compositionally biased region" description="Low complexity" evidence="8">
    <location>
        <begin position="15"/>
        <end position="30"/>
    </location>
</feature>
<comment type="subcellular location">
    <subcellularLocation>
        <location evidence="6 7">Peroxisome membrane</location>
    </subcellularLocation>
</comment>
<dbReference type="InterPro" id="IPR006785">
    <property type="entry name" value="Pex14_N"/>
</dbReference>
<keyword evidence="11" id="KW-1185">Reference proteome</keyword>
<name>A0A059J7U5_TRIIM</name>
<dbReference type="GO" id="GO:0005778">
    <property type="term" value="C:peroxisomal membrane"/>
    <property type="evidence" value="ECO:0007669"/>
    <property type="project" value="UniProtKB-SubCell"/>
</dbReference>
<feature type="region of interest" description="Disordered" evidence="8">
    <location>
        <begin position="220"/>
        <end position="252"/>
    </location>
</feature>
<organism evidence="10 11">
    <name type="scientific">Trichophyton interdigitale (strain MR816)</name>
    <dbReference type="NCBI Taxonomy" id="1215338"/>
    <lineage>
        <taxon>Eukaryota</taxon>
        <taxon>Fungi</taxon>
        <taxon>Dikarya</taxon>
        <taxon>Ascomycota</taxon>
        <taxon>Pezizomycotina</taxon>
        <taxon>Eurotiomycetes</taxon>
        <taxon>Eurotiomycetidae</taxon>
        <taxon>Onygenales</taxon>
        <taxon>Arthrodermataceae</taxon>
        <taxon>Trichophyton</taxon>
    </lineage>
</organism>
<dbReference type="EMBL" id="AOKY01000283">
    <property type="protein sequence ID" value="KDB23951.1"/>
    <property type="molecule type" value="Genomic_DNA"/>
</dbReference>
<dbReference type="Gene3D" id="1.10.10.10">
    <property type="entry name" value="Winged helix-like DNA-binding domain superfamily/Winged helix DNA-binding domain"/>
    <property type="match status" value="1"/>
</dbReference>
<accession>A0A059J7U5</accession>
<dbReference type="HOGENOM" id="CLU_044743_0_0_1"/>
<evidence type="ECO:0000256" key="2">
    <source>
        <dbReference type="ARBA" id="ARBA00023010"/>
    </source>
</evidence>
<proteinExistence type="inferred from homology"/>
<feature type="region of interest" description="Disordered" evidence="8">
    <location>
        <begin position="1"/>
        <end position="34"/>
    </location>
</feature>
<dbReference type="GO" id="GO:1990429">
    <property type="term" value="C:peroxisomal importomer complex"/>
    <property type="evidence" value="ECO:0007669"/>
    <property type="project" value="TreeGrafter"/>
</dbReference>
<sequence>MAGPKDAAIPSWQQAASDNNSTATSSAAATESRETLLEQARRFLQDESISEASTDKKIAFLESKGLSNDEIHTLLGISRNTQASASASDDTGSNGLTEEQESQSKKETAREASSQPTQSPAAASASPAPTSTASSSPSKDVPPIITYPEFLLRQSKPPLITFQNFLYTLYATAGIAASVYGASEYLAKPMLASLNCARHEFSETVQGNLKALNEKLEGSVSKVPASSTARPKGISMDNESEADNESVTSDPTELFHRDIATQTTDLELSAPSQTAVGTETQTISPQSVIEEHHSRLQSLSSSLASVVTAEKYSDSTRGYAKDRLSELQTYLDSLTYSAPLYLSSALYGSYDDSADAKKAANGEDEAIAAFKAEIRSVKGTLLSARNFPSGSGGLRR</sequence>
<evidence type="ECO:0000256" key="8">
    <source>
        <dbReference type="SAM" id="MobiDB-lite"/>
    </source>
</evidence>
<dbReference type="PANTHER" id="PTHR23058">
    <property type="entry name" value="PEROXISOMAL MEMBRANE PROTEIN PEX14"/>
    <property type="match status" value="1"/>
</dbReference>
<evidence type="ECO:0000256" key="1">
    <source>
        <dbReference type="ARBA" id="ARBA00005443"/>
    </source>
</evidence>
<feature type="compositionally biased region" description="Low complexity" evidence="8">
    <location>
        <begin position="112"/>
        <end position="138"/>
    </location>
</feature>
<dbReference type="PANTHER" id="PTHR23058:SF5">
    <property type="entry name" value="PEROXISOMAL MEMBRANE PROTEIN PEX14"/>
    <property type="match status" value="1"/>
</dbReference>
<evidence type="ECO:0000256" key="7">
    <source>
        <dbReference type="RuleBase" id="RU367032"/>
    </source>
</evidence>
<evidence type="ECO:0000259" key="9">
    <source>
        <dbReference type="Pfam" id="PF04695"/>
    </source>
</evidence>
<evidence type="ECO:0000256" key="5">
    <source>
        <dbReference type="ARBA" id="ARBA00029691"/>
    </source>
</evidence>
<evidence type="ECO:0000256" key="6">
    <source>
        <dbReference type="ARBA" id="ARBA00046271"/>
    </source>
</evidence>
<comment type="function">
    <text evidence="7">Component of the PEX13-PEX14 docking complex, a translocon channel that specifically mediates the import of peroxisomal cargo proteins bound to PEX5 receptor. The PEX13-PEX14 docking complex forms a large import pore which can be opened to a diameter of about 9 nm. Mechanistically, PEX5 receptor along with cargo proteins associates with the PEX14 subunit of the PEX13-PEX14 docking complex in the cytosol, leading to the insertion of the receptor into the organelle membrane with the concomitant translocation of the cargo into the peroxisome matrix.</text>
</comment>
<gene>
    <name evidence="10" type="ORF">H109_04194</name>
</gene>
<comment type="caution">
    <text evidence="10">The sequence shown here is derived from an EMBL/GenBank/DDBJ whole genome shotgun (WGS) entry which is preliminary data.</text>
</comment>
<dbReference type="InterPro" id="IPR036388">
    <property type="entry name" value="WH-like_DNA-bd_sf"/>
</dbReference>
<dbReference type="Proteomes" id="UP000024533">
    <property type="component" value="Unassembled WGS sequence"/>
</dbReference>
<dbReference type="Pfam" id="PF04695">
    <property type="entry name" value="Pex14_N"/>
    <property type="match status" value="1"/>
</dbReference>
<dbReference type="GO" id="GO:0016560">
    <property type="term" value="P:protein import into peroxisome matrix, docking"/>
    <property type="evidence" value="ECO:0007669"/>
    <property type="project" value="UniProtKB-UniRule"/>
</dbReference>
<reference evidence="10 11" key="1">
    <citation type="submission" date="2014-02" db="EMBL/GenBank/DDBJ databases">
        <title>The Genome Sequence of Trichophyton interdigitale MR816.</title>
        <authorList>
            <consortium name="The Broad Institute Genomics Platform"/>
            <person name="Cuomo C.A."/>
            <person name="White T.C."/>
            <person name="Graser Y."/>
            <person name="Martinez-Rossi N."/>
            <person name="Heitman J."/>
            <person name="Young S.K."/>
            <person name="Zeng Q."/>
            <person name="Gargeya S."/>
            <person name="Abouelleil A."/>
            <person name="Alvarado L."/>
            <person name="Chapman S.B."/>
            <person name="Gainer-Dewar J."/>
            <person name="Goldberg J."/>
            <person name="Griggs A."/>
            <person name="Gujja S."/>
            <person name="Hansen M."/>
            <person name="Howarth C."/>
            <person name="Imamovic A."/>
            <person name="Larimer J."/>
            <person name="Martinez D."/>
            <person name="Murphy C."/>
            <person name="Pearson M.D."/>
            <person name="Persinoti G."/>
            <person name="Poon T."/>
            <person name="Priest M."/>
            <person name="Roberts A.D."/>
            <person name="Saif S."/>
            <person name="Shea T.D."/>
            <person name="Sykes S.N."/>
            <person name="Wortman J."/>
            <person name="Nusbaum C."/>
            <person name="Birren B."/>
        </authorList>
    </citation>
    <scope>NUCLEOTIDE SEQUENCE [LARGE SCALE GENOMIC DNA]</scope>
    <source>
        <strain evidence="10 11">MR816</strain>
    </source>
</reference>
<dbReference type="AlphaFoldDB" id="A0A059J7U5"/>
<feature type="region of interest" description="Disordered" evidence="8">
    <location>
        <begin position="79"/>
        <end position="140"/>
    </location>
</feature>
<keyword evidence="3 7" id="KW-0576">Peroxisome</keyword>
<comment type="similarity">
    <text evidence="1 7">Belongs to the peroxin-14 family.</text>
</comment>
<dbReference type="InterPro" id="IPR025655">
    <property type="entry name" value="PEX14"/>
</dbReference>
<dbReference type="OMA" id="CDGLIYS"/>
<dbReference type="GO" id="GO:0005102">
    <property type="term" value="F:signaling receptor binding"/>
    <property type="evidence" value="ECO:0007669"/>
    <property type="project" value="TreeGrafter"/>
</dbReference>
<evidence type="ECO:0000256" key="3">
    <source>
        <dbReference type="ARBA" id="ARBA00023140"/>
    </source>
</evidence>
<evidence type="ECO:0000313" key="11">
    <source>
        <dbReference type="Proteomes" id="UP000024533"/>
    </source>
</evidence>
<evidence type="ECO:0000256" key="4">
    <source>
        <dbReference type="ARBA" id="ARBA00029502"/>
    </source>
</evidence>